<dbReference type="Proteomes" id="UP000663823">
    <property type="component" value="Unassembled WGS sequence"/>
</dbReference>
<organism evidence="1 2">
    <name type="scientific">Rotaria sordida</name>
    <dbReference type="NCBI Taxonomy" id="392033"/>
    <lineage>
        <taxon>Eukaryota</taxon>
        <taxon>Metazoa</taxon>
        <taxon>Spiralia</taxon>
        <taxon>Gnathifera</taxon>
        <taxon>Rotifera</taxon>
        <taxon>Eurotatoria</taxon>
        <taxon>Bdelloidea</taxon>
        <taxon>Philodinida</taxon>
        <taxon>Philodinidae</taxon>
        <taxon>Rotaria</taxon>
    </lineage>
</organism>
<dbReference type="AlphaFoldDB" id="A0A820DT53"/>
<comment type="caution">
    <text evidence="1">The sequence shown here is derived from an EMBL/GenBank/DDBJ whole genome shotgun (WGS) entry which is preliminary data.</text>
</comment>
<reference evidence="1" key="1">
    <citation type="submission" date="2021-02" db="EMBL/GenBank/DDBJ databases">
        <authorList>
            <person name="Nowell W R."/>
        </authorList>
    </citation>
    <scope>NUCLEOTIDE SEQUENCE</scope>
</reference>
<protein>
    <submittedName>
        <fullName evidence="1">Uncharacterized protein</fullName>
    </submittedName>
</protein>
<evidence type="ECO:0000313" key="1">
    <source>
        <dbReference type="EMBL" id="CAF4237502.1"/>
    </source>
</evidence>
<sequence length="47" mass="5404">FEILTTSTKLDNLLDFPSLKNDDLLNEDLKMSMNKYNLLETDLVSPT</sequence>
<feature type="non-terminal residue" evidence="1">
    <location>
        <position position="1"/>
    </location>
</feature>
<gene>
    <name evidence="1" type="ORF">OTI717_LOCUS39970</name>
</gene>
<dbReference type="EMBL" id="CAJOAX010029022">
    <property type="protein sequence ID" value="CAF4237502.1"/>
    <property type="molecule type" value="Genomic_DNA"/>
</dbReference>
<evidence type="ECO:0000313" key="2">
    <source>
        <dbReference type="Proteomes" id="UP000663823"/>
    </source>
</evidence>
<proteinExistence type="predicted"/>
<name>A0A820DT53_9BILA</name>
<accession>A0A820DT53</accession>